<feature type="compositionally biased region" description="Polar residues" evidence="1">
    <location>
        <begin position="344"/>
        <end position="364"/>
    </location>
</feature>
<sequence length="483" mass="55783">MMSNNLNNPKIPSNKELDENHLSISTQNDQKNQKTQPIVQTPKNKRIFFQEKSTLIIPNNGSYQPTTKDLTDELRKNEKNLQNQFTLQSTKTTQNDTPPINVEDEKPSFENQDISQNQKTPLNTRLNPSPILHNRGNSVKENGLINQVLKTPQLHQKKKNESISPRYPLSTHTPLNDIIIMDSDDEKTLKLHTEKLDLENAKAVESLKKNFYKFGLLFKGESNRVDVAISLLEEINILPKDNSIFNLTKSITNFSIIHAGLCHPKIRPIFEADEIMCLLDFCKHRLVFNCRERHKEIKRKRESSQLGEININKYNSPKKKHKEKKITTPKKNKDDLNEKKIFKGNSSKKSTIKANSRSSEKFFSQSDDMERFNINYSDKISIEENSSFSETDSGSDNGSGVHYSGFDFDDESDNGDDLNFQDLSEISSMESDEKPKYNRKQTSQNNKKTTLKRRRKNKPSHPVKKPKKEKKIFKEKEVKDNQS</sequence>
<feature type="compositionally biased region" description="Acidic residues" evidence="1">
    <location>
        <begin position="407"/>
        <end position="416"/>
    </location>
</feature>
<feature type="region of interest" description="Disordered" evidence="1">
    <location>
        <begin position="25"/>
        <end position="45"/>
    </location>
</feature>
<feature type="compositionally biased region" description="Polar residues" evidence="1">
    <location>
        <begin position="25"/>
        <end position="42"/>
    </location>
</feature>
<feature type="compositionally biased region" description="Polar residues" evidence="1">
    <location>
        <begin position="84"/>
        <end position="98"/>
    </location>
</feature>
<dbReference type="Proteomes" id="UP001150062">
    <property type="component" value="Unassembled WGS sequence"/>
</dbReference>
<gene>
    <name evidence="2" type="ORF">M0813_18868</name>
</gene>
<comment type="caution">
    <text evidence="2">The sequence shown here is derived from an EMBL/GenBank/DDBJ whole genome shotgun (WGS) entry which is preliminary data.</text>
</comment>
<protein>
    <submittedName>
        <fullName evidence="2">Uncharacterized protein</fullName>
    </submittedName>
</protein>
<feature type="compositionally biased region" description="Polar residues" evidence="1">
    <location>
        <begin position="109"/>
        <end position="127"/>
    </location>
</feature>
<proteinExistence type="predicted"/>
<keyword evidence="3" id="KW-1185">Reference proteome</keyword>
<feature type="compositionally biased region" description="Basic and acidic residues" evidence="1">
    <location>
        <begin position="472"/>
        <end position="483"/>
    </location>
</feature>
<evidence type="ECO:0000313" key="3">
    <source>
        <dbReference type="Proteomes" id="UP001150062"/>
    </source>
</evidence>
<evidence type="ECO:0000256" key="1">
    <source>
        <dbReference type="SAM" id="MobiDB-lite"/>
    </source>
</evidence>
<feature type="region of interest" description="Disordered" evidence="1">
    <location>
        <begin position="385"/>
        <end position="483"/>
    </location>
</feature>
<feature type="compositionally biased region" description="Polar residues" evidence="1">
    <location>
        <begin position="385"/>
        <end position="398"/>
    </location>
</feature>
<feature type="compositionally biased region" description="Basic residues" evidence="1">
    <location>
        <begin position="316"/>
        <end position="330"/>
    </location>
</feature>
<reference evidence="2" key="1">
    <citation type="submission" date="2022-08" db="EMBL/GenBank/DDBJ databases">
        <title>Novel sulfate-reducing endosymbionts in the free-living metamonad Anaeramoeba.</title>
        <authorList>
            <person name="Jerlstrom-Hultqvist J."/>
            <person name="Cepicka I."/>
            <person name="Gallot-Lavallee L."/>
            <person name="Salas-Leiva D."/>
            <person name="Curtis B.A."/>
            <person name="Zahonova K."/>
            <person name="Pipaliya S."/>
            <person name="Dacks J."/>
            <person name="Roger A.J."/>
        </authorList>
    </citation>
    <scope>NUCLEOTIDE SEQUENCE</scope>
    <source>
        <strain evidence="2">Schooner1</strain>
    </source>
</reference>
<organism evidence="2 3">
    <name type="scientific">Anaeramoeba flamelloides</name>
    <dbReference type="NCBI Taxonomy" id="1746091"/>
    <lineage>
        <taxon>Eukaryota</taxon>
        <taxon>Metamonada</taxon>
        <taxon>Anaeramoebidae</taxon>
        <taxon>Anaeramoeba</taxon>
    </lineage>
</organism>
<accession>A0ABQ8YRS5</accession>
<name>A0ABQ8YRS5_9EUKA</name>
<evidence type="ECO:0000313" key="2">
    <source>
        <dbReference type="EMBL" id="KAJ6247339.1"/>
    </source>
</evidence>
<feature type="region of interest" description="Disordered" evidence="1">
    <location>
        <begin position="308"/>
        <end position="364"/>
    </location>
</feature>
<feature type="compositionally biased region" description="Basic residues" evidence="1">
    <location>
        <begin position="449"/>
        <end position="471"/>
    </location>
</feature>
<feature type="region of interest" description="Disordered" evidence="1">
    <location>
        <begin position="84"/>
        <end position="129"/>
    </location>
</feature>
<dbReference type="EMBL" id="JAOAOG010000127">
    <property type="protein sequence ID" value="KAJ6247339.1"/>
    <property type="molecule type" value="Genomic_DNA"/>
</dbReference>
<feature type="compositionally biased region" description="Basic and acidic residues" evidence="1">
    <location>
        <begin position="331"/>
        <end position="341"/>
    </location>
</feature>